<keyword evidence="1" id="KW-0479">Metal-binding</keyword>
<evidence type="ECO:0000256" key="2">
    <source>
        <dbReference type="ARBA" id="ARBA00022801"/>
    </source>
</evidence>
<feature type="domain" description="NodB homology" evidence="5">
    <location>
        <begin position="142"/>
        <end position="341"/>
    </location>
</feature>
<feature type="region of interest" description="Disordered" evidence="3">
    <location>
        <begin position="373"/>
        <end position="400"/>
    </location>
</feature>
<sequence length="433" mass="48189">MQLLTSSGLLSTKTPDIDYNKVVNPITDGMDPDMTIHLSSDKEEATFDPLRLYNLPKSKNRMNVALYPTKDQIPDVNSPQVKAWVDQIDWSKVPNIPVAPGTPEVKHFPKCPPDSEVDPASCWWSCSGCVAPEDVVTCPDRDTWGLTYDDGPSPATMDMIKHLETLKLTATFFIVGSRVLEYPEILKEHIARGHHIAMHTWSHSGLTTLTNHQIVAEIRWTEKIIRDVTGLTMKYVRPPYGDTDNRVREIFRQMGYTTVIWTKGWDTNDWRMLQKQVQEHEIIQSFQSALTNRINITSAQGLPAGPITLEHDLTEATISLSKRLIPMAMGNGLKPMNIATCLNDQTPYQRGSKLGPNGATEKINDGEGKGHYRGMPGMEEQDFSSDVANKDTTREQSSARSLTMPNGILQSVAMMMAACVVTGLTGIVLLTPL</sequence>
<evidence type="ECO:0000313" key="6">
    <source>
        <dbReference type="EMBL" id="KAG0259717.1"/>
    </source>
</evidence>
<dbReference type="GO" id="GO:0004099">
    <property type="term" value="F:chitin deacetylase activity"/>
    <property type="evidence" value="ECO:0007669"/>
    <property type="project" value="TreeGrafter"/>
</dbReference>
<dbReference type="Gene3D" id="3.20.20.370">
    <property type="entry name" value="Glycoside hydrolase/deacetylase"/>
    <property type="match status" value="1"/>
</dbReference>
<proteinExistence type="predicted"/>
<evidence type="ECO:0000256" key="1">
    <source>
        <dbReference type="ARBA" id="ARBA00022723"/>
    </source>
</evidence>
<keyword evidence="2" id="KW-0378">Hydrolase</keyword>
<dbReference type="PANTHER" id="PTHR10587">
    <property type="entry name" value="GLYCOSYL TRANSFERASE-RELATED"/>
    <property type="match status" value="1"/>
</dbReference>
<keyword evidence="4" id="KW-1133">Transmembrane helix</keyword>
<protein>
    <submittedName>
        <fullName evidence="6">Chitin deacetylase</fullName>
    </submittedName>
</protein>
<comment type="caution">
    <text evidence="6">The sequence shown here is derived from an EMBL/GenBank/DDBJ whole genome shotgun (WGS) entry which is preliminary data.</text>
</comment>
<organism evidence="6 7">
    <name type="scientific">Mortierella polycephala</name>
    <dbReference type="NCBI Taxonomy" id="41804"/>
    <lineage>
        <taxon>Eukaryota</taxon>
        <taxon>Fungi</taxon>
        <taxon>Fungi incertae sedis</taxon>
        <taxon>Mucoromycota</taxon>
        <taxon>Mortierellomycotina</taxon>
        <taxon>Mortierellomycetes</taxon>
        <taxon>Mortierellales</taxon>
        <taxon>Mortierellaceae</taxon>
        <taxon>Mortierella</taxon>
    </lineage>
</organism>
<evidence type="ECO:0000256" key="3">
    <source>
        <dbReference type="SAM" id="MobiDB-lite"/>
    </source>
</evidence>
<dbReference type="GO" id="GO:0016020">
    <property type="term" value="C:membrane"/>
    <property type="evidence" value="ECO:0007669"/>
    <property type="project" value="TreeGrafter"/>
</dbReference>
<dbReference type="GO" id="GO:0009272">
    <property type="term" value="P:fungal-type cell wall biogenesis"/>
    <property type="evidence" value="ECO:0007669"/>
    <property type="project" value="UniProtKB-ARBA"/>
</dbReference>
<dbReference type="GO" id="GO:0005975">
    <property type="term" value="P:carbohydrate metabolic process"/>
    <property type="evidence" value="ECO:0007669"/>
    <property type="project" value="InterPro"/>
</dbReference>
<dbReference type="Pfam" id="PF01522">
    <property type="entry name" value="Polysacc_deac_1"/>
    <property type="match status" value="1"/>
</dbReference>
<dbReference type="GO" id="GO:0046872">
    <property type="term" value="F:metal ion binding"/>
    <property type="evidence" value="ECO:0007669"/>
    <property type="project" value="UniProtKB-KW"/>
</dbReference>
<dbReference type="EMBL" id="JAAAJA010000177">
    <property type="protein sequence ID" value="KAG0259717.1"/>
    <property type="molecule type" value="Genomic_DNA"/>
</dbReference>
<reference evidence="6" key="1">
    <citation type="journal article" date="2020" name="Fungal Divers.">
        <title>Resolving the Mortierellaceae phylogeny through synthesis of multi-gene phylogenetics and phylogenomics.</title>
        <authorList>
            <person name="Vandepol N."/>
            <person name="Liber J."/>
            <person name="Desiro A."/>
            <person name="Na H."/>
            <person name="Kennedy M."/>
            <person name="Barry K."/>
            <person name="Grigoriev I.V."/>
            <person name="Miller A.N."/>
            <person name="O'Donnell K."/>
            <person name="Stajich J.E."/>
            <person name="Bonito G."/>
        </authorList>
    </citation>
    <scope>NUCLEOTIDE SEQUENCE</scope>
    <source>
        <strain evidence="6">KOD948</strain>
    </source>
</reference>
<evidence type="ECO:0000256" key="4">
    <source>
        <dbReference type="SAM" id="Phobius"/>
    </source>
</evidence>
<dbReference type="InterPro" id="IPR011330">
    <property type="entry name" value="Glyco_hydro/deAcase_b/a-brl"/>
</dbReference>
<dbReference type="PROSITE" id="PS51677">
    <property type="entry name" value="NODB"/>
    <property type="match status" value="1"/>
</dbReference>
<dbReference type="AlphaFoldDB" id="A0A9P6Q510"/>
<keyword evidence="7" id="KW-1185">Reference proteome</keyword>
<accession>A0A9P6Q510</accession>
<dbReference type="Proteomes" id="UP000726737">
    <property type="component" value="Unassembled WGS sequence"/>
</dbReference>
<evidence type="ECO:0000259" key="5">
    <source>
        <dbReference type="PROSITE" id="PS51677"/>
    </source>
</evidence>
<dbReference type="OrthoDB" id="407355at2759"/>
<keyword evidence="4" id="KW-0812">Transmembrane</keyword>
<gene>
    <name evidence="6" type="primary">CDA2_3</name>
    <name evidence="6" type="ORF">BG011_002417</name>
</gene>
<dbReference type="InterPro" id="IPR002509">
    <property type="entry name" value="NODB_dom"/>
</dbReference>
<name>A0A9P6Q510_9FUNG</name>
<keyword evidence="4" id="KW-0472">Membrane</keyword>
<dbReference type="SUPFAM" id="SSF88713">
    <property type="entry name" value="Glycoside hydrolase/deacetylase"/>
    <property type="match status" value="1"/>
</dbReference>
<dbReference type="PANTHER" id="PTHR10587:SF133">
    <property type="entry name" value="CHITIN DEACETYLASE 1-RELATED"/>
    <property type="match status" value="1"/>
</dbReference>
<feature type="transmembrane region" description="Helical" evidence="4">
    <location>
        <begin position="408"/>
        <end position="430"/>
    </location>
</feature>
<evidence type="ECO:0000313" key="7">
    <source>
        <dbReference type="Proteomes" id="UP000726737"/>
    </source>
</evidence>
<dbReference type="InterPro" id="IPR050248">
    <property type="entry name" value="Polysacc_deacetylase_ArnD"/>
</dbReference>